<name>A0AA43U8I4_9ACTN</name>
<feature type="signal peptide" evidence="1">
    <location>
        <begin position="1"/>
        <end position="20"/>
    </location>
</feature>
<comment type="caution">
    <text evidence="2">The sequence shown here is derived from an EMBL/GenBank/DDBJ whole genome shotgun (WGS) entry which is preliminary data.</text>
</comment>
<evidence type="ECO:0000313" key="2">
    <source>
        <dbReference type="EMBL" id="MDO4841140.1"/>
    </source>
</evidence>
<feature type="chain" id="PRO_5041256666" evidence="1">
    <location>
        <begin position="21"/>
        <end position="237"/>
    </location>
</feature>
<dbReference type="Proteomes" id="UP001168575">
    <property type="component" value="Unassembled WGS sequence"/>
</dbReference>
<reference evidence="2" key="1">
    <citation type="submission" date="2023-07" db="EMBL/GenBank/DDBJ databases">
        <title>Between Cages and Wild: Unraveling the Impact of Captivity on Animal Microbiomes and Antimicrobial Resistance.</title>
        <authorList>
            <person name="Schmartz G.P."/>
            <person name="Rehner J."/>
            <person name="Schuff M.J."/>
            <person name="Becker S.L."/>
            <person name="Kravczyk M."/>
            <person name="Gurevich A."/>
            <person name="Francke R."/>
            <person name="Mueller R."/>
            <person name="Keller V."/>
            <person name="Keller A."/>
        </authorList>
    </citation>
    <scope>NUCLEOTIDE SEQUENCE</scope>
    <source>
        <strain evidence="2">S12M_St_49</strain>
    </source>
</reference>
<dbReference type="EMBL" id="JAUMVS010000003">
    <property type="protein sequence ID" value="MDO4841140.1"/>
    <property type="molecule type" value="Genomic_DNA"/>
</dbReference>
<dbReference type="InterPro" id="IPR047750">
    <property type="entry name" value="YdjY-like"/>
</dbReference>
<protein>
    <submittedName>
        <fullName evidence="2">YdjY domain-containing protein</fullName>
    </submittedName>
</protein>
<proteinExistence type="predicted"/>
<keyword evidence="1" id="KW-0732">Signal</keyword>
<keyword evidence="3" id="KW-1185">Reference proteome</keyword>
<dbReference type="AlphaFoldDB" id="A0AA43U8I4"/>
<sequence>MEKSKLSGTFVKLAVAAACAALLAFALYGCGSNSSTSSTSTASDVEMPTESNPIVVDKDKKEVRYLAEVNDIYFTEKTRHGIVYKGGSNGDKSVLTGLGDEKEFHQALLDIGLTPGNNLTADDMSAGVGEGKFIEGDKLDITIQWDGKDPFPIEQCFKTTKGEERTADWRFGGNLTRAEAKNTGCVLCLDSCAVGICSDAAWESNTTTATNYTWFNGREDVLPAGGTKVVVTFKAKA</sequence>
<gene>
    <name evidence="2" type="ORF">Q3982_00480</name>
</gene>
<evidence type="ECO:0000313" key="3">
    <source>
        <dbReference type="Proteomes" id="UP001168575"/>
    </source>
</evidence>
<dbReference type="PROSITE" id="PS51257">
    <property type="entry name" value="PROKAR_LIPOPROTEIN"/>
    <property type="match status" value="1"/>
</dbReference>
<accession>A0AA43U8I4</accession>
<dbReference type="NCBIfam" id="NF040466">
    <property type="entry name" value="ydjY_domain"/>
    <property type="match status" value="1"/>
</dbReference>
<evidence type="ECO:0000256" key="1">
    <source>
        <dbReference type="SAM" id="SignalP"/>
    </source>
</evidence>
<organism evidence="2 3">
    <name type="scientific">Phoenicibacter congonensis</name>
    <dbReference type="NCBI Taxonomy" id="1944646"/>
    <lineage>
        <taxon>Bacteria</taxon>
        <taxon>Bacillati</taxon>
        <taxon>Actinomycetota</taxon>
        <taxon>Coriobacteriia</taxon>
        <taxon>Eggerthellales</taxon>
        <taxon>Eggerthellaceae</taxon>
        <taxon>Phoenicibacter</taxon>
    </lineage>
</organism>